<keyword evidence="1" id="KW-0472">Membrane</keyword>
<dbReference type="PATRIC" id="fig|1179773.3.peg.5210"/>
<evidence type="ECO:0000256" key="1">
    <source>
        <dbReference type="SAM" id="Phobius"/>
    </source>
</evidence>
<protein>
    <submittedName>
        <fullName evidence="2">Putative membrane protein</fullName>
    </submittedName>
</protein>
<dbReference type="HOGENOM" id="CLU_184523_0_0_11"/>
<evidence type="ECO:0000313" key="2">
    <source>
        <dbReference type="EMBL" id="CCH32448.1"/>
    </source>
</evidence>
<evidence type="ECO:0000313" key="3">
    <source>
        <dbReference type="Proteomes" id="UP000006281"/>
    </source>
</evidence>
<reference evidence="2 3" key="1">
    <citation type="journal article" date="2012" name="BMC Genomics">
        <title>Complete genome sequence of Saccharothrix espanaensis DSM 44229T and comparison to the other completely sequenced Pseudonocardiaceae.</title>
        <authorList>
            <person name="Strobel T."/>
            <person name="Al-Dilaimi A."/>
            <person name="Blom J."/>
            <person name="Gessner A."/>
            <person name="Kalinowski J."/>
            <person name="Luzhetska M."/>
            <person name="Puhler A."/>
            <person name="Szczepanowski R."/>
            <person name="Bechthold A."/>
            <person name="Ruckert C."/>
        </authorList>
    </citation>
    <scope>NUCLEOTIDE SEQUENCE [LARGE SCALE GENOMIC DNA]</scope>
    <source>
        <strain evidence="3">ATCC 51144 / DSM 44229 / JCM 9112 / NBRC 15066 / NRRL 15764</strain>
    </source>
</reference>
<dbReference type="eggNOG" id="ENOG50322XI">
    <property type="taxonomic scope" value="Bacteria"/>
</dbReference>
<dbReference type="KEGG" id="sesp:BN6_51820"/>
<sequence>MTAAHQPVEPNLDMPDRPARASALRTALRCLVLGAFACTTAVIVLLVGNAVLSAVGVSSDPHGYQMFAGILFGVVLTPVALALWLLYRSMRRRDT</sequence>
<proteinExistence type="predicted"/>
<organism evidence="2 3">
    <name type="scientific">Saccharothrix espanaensis (strain ATCC 51144 / DSM 44229 / JCM 9112 / NBRC 15066 / NRRL 15764)</name>
    <dbReference type="NCBI Taxonomy" id="1179773"/>
    <lineage>
        <taxon>Bacteria</taxon>
        <taxon>Bacillati</taxon>
        <taxon>Actinomycetota</taxon>
        <taxon>Actinomycetes</taxon>
        <taxon>Pseudonocardiales</taxon>
        <taxon>Pseudonocardiaceae</taxon>
        <taxon>Saccharothrix</taxon>
    </lineage>
</organism>
<keyword evidence="1" id="KW-1133">Transmembrane helix</keyword>
<accession>K0K769</accession>
<gene>
    <name evidence="2" type="ordered locus">BN6_51820</name>
</gene>
<name>K0K769_SACES</name>
<dbReference type="EMBL" id="HE804045">
    <property type="protein sequence ID" value="CCH32448.1"/>
    <property type="molecule type" value="Genomic_DNA"/>
</dbReference>
<dbReference type="AlphaFoldDB" id="K0K769"/>
<feature type="transmembrane region" description="Helical" evidence="1">
    <location>
        <begin position="64"/>
        <end position="87"/>
    </location>
</feature>
<keyword evidence="3" id="KW-1185">Reference proteome</keyword>
<dbReference type="Proteomes" id="UP000006281">
    <property type="component" value="Chromosome"/>
</dbReference>
<feature type="transmembrane region" description="Helical" evidence="1">
    <location>
        <begin position="30"/>
        <end position="52"/>
    </location>
</feature>
<keyword evidence="1" id="KW-0812">Transmembrane</keyword>